<accession>A0A2M9C4B8</accession>
<keyword evidence="1" id="KW-0812">Transmembrane</keyword>
<dbReference type="EMBL" id="PGFB01000001">
    <property type="protein sequence ID" value="PJJ65368.1"/>
    <property type="molecule type" value="Genomic_DNA"/>
</dbReference>
<sequence>MTRSNPYERALVVITSIAGGFGLILTIVGFRQQQPLPSLRSG</sequence>
<evidence type="ECO:0000313" key="3">
    <source>
        <dbReference type="Proteomes" id="UP000230161"/>
    </source>
</evidence>
<protein>
    <submittedName>
        <fullName evidence="2">Uncharacterized protein</fullName>
    </submittedName>
</protein>
<dbReference type="AlphaFoldDB" id="A0A2M9C4B8"/>
<name>A0A2M9C4B8_9MICO</name>
<keyword evidence="3" id="KW-1185">Reference proteome</keyword>
<dbReference type="RefSeq" id="WP_281258141.1">
    <property type="nucleotide sequence ID" value="NZ_PGFB01000001.1"/>
</dbReference>
<proteinExistence type="predicted"/>
<reference evidence="2 3" key="1">
    <citation type="submission" date="2017-11" db="EMBL/GenBank/DDBJ databases">
        <title>Genomic Encyclopedia of Archaeal and Bacterial Type Strains, Phase II (KMG-II): From Individual Species to Whole Genera.</title>
        <authorList>
            <person name="Goeker M."/>
        </authorList>
    </citation>
    <scope>NUCLEOTIDE SEQUENCE [LARGE SCALE GENOMIC DNA]</scope>
    <source>
        <strain evidence="2 3">DSM 25625</strain>
    </source>
</reference>
<dbReference type="Proteomes" id="UP000230161">
    <property type="component" value="Unassembled WGS sequence"/>
</dbReference>
<keyword evidence="1" id="KW-1133">Transmembrane helix</keyword>
<keyword evidence="1" id="KW-0472">Membrane</keyword>
<evidence type="ECO:0000256" key="1">
    <source>
        <dbReference type="SAM" id="Phobius"/>
    </source>
</evidence>
<comment type="caution">
    <text evidence="2">The sequence shown here is derived from an EMBL/GenBank/DDBJ whole genome shotgun (WGS) entry which is preliminary data.</text>
</comment>
<evidence type="ECO:0000313" key="2">
    <source>
        <dbReference type="EMBL" id="PJJ65368.1"/>
    </source>
</evidence>
<gene>
    <name evidence="2" type="ORF">CLV54_0400</name>
</gene>
<organism evidence="2 3">
    <name type="scientific">Compostimonas suwonensis</name>
    <dbReference type="NCBI Taxonomy" id="1048394"/>
    <lineage>
        <taxon>Bacteria</taxon>
        <taxon>Bacillati</taxon>
        <taxon>Actinomycetota</taxon>
        <taxon>Actinomycetes</taxon>
        <taxon>Micrococcales</taxon>
        <taxon>Microbacteriaceae</taxon>
        <taxon>Compostimonas</taxon>
    </lineage>
</organism>
<feature type="transmembrane region" description="Helical" evidence="1">
    <location>
        <begin position="12"/>
        <end position="30"/>
    </location>
</feature>